<evidence type="ECO:0000256" key="2">
    <source>
        <dbReference type="SAM" id="SignalP"/>
    </source>
</evidence>
<evidence type="ECO:0000256" key="1">
    <source>
        <dbReference type="SAM" id="MobiDB-lite"/>
    </source>
</evidence>
<comment type="caution">
    <text evidence="3">The sequence shown here is derived from an EMBL/GenBank/DDBJ whole genome shotgun (WGS) entry which is preliminary data.</text>
</comment>
<organism evidence="3 4">
    <name type="scientific">Planococcus wigleyi</name>
    <dbReference type="NCBI Taxonomy" id="2762216"/>
    <lineage>
        <taxon>Bacteria</taxon>
        <taxon>Bacillati</taxon>
        <taxon>Bacillota</taxon>
        <taxon>Bacilli</taxon>
        <taxon>Bacillales</taxon>
        <taxon>Caryophanaceae</taxon>
        <taxon>Planococcus</taxon>
    </lineage>
</organism>
<name>A0ABR8WBM8_9BACL</name>
<protein>
    <recommendedName>
        <fullName evidence="5">Lipoprotein</fullName>
    </recommendedName>
</protein>
<dbReference type="PROSITE" id="PS51257">
    <property type="entry name" value="PROKAR_LIPOPROTEIN"/>
    <property type="match status" value="1"/>
</dbReference>
<evidence type="ECO:0000313" key="4">
    <source>
        <dbReference type="Proteomes" id="UP000658980"/>
    </source>
</evidence>
<sequence>MAQAKWLKLGTAAFLSIGMLTACGNSEPEAPDGEDEKKTEQQEDDSSEDQDDEGESEEED</sequence>
<proteinExistence type="predicted"/>
<evidence type="ECO:0008006" key="5">
    <source>
        <dbReference type="Google" id="ProtNLM"/>
    </source>
</evidence>
<accession>A0ABR8WBM8</accession>
<reference evidence="3 4" key="1">
    <citation type="submission" date="2020-08" db="EMBL/GenBank/DDBJ databases">
        <title>A Genomic Blueprint of the Chicken Gut Microbiome.</title>
        <authorList>
            <person name="Gilroy R."/>
            <person name="Ravi A."/>
            <person name="Getino M."/>
            <person name="Pursley I."/>
            <person name="Horton D.L."/>
            <person name="Alikhan N.-F."/>
            <person name="Baker D."/>
            <person name="Gharbi K."/>
            <person name="Hall N."/>
            <person name="Watson M."/>
            <person name="Adriaenssens E.M."/>
            <person name="Foster-Nyarko E."/>
            <person name="Jarju S."/>
            <person name="Secka A."/>
            <person name="Antonio M."/>
            <person name="Oren A."/>
            <person name="Chaudhuri R."/>
            <person name="La Ragione R.M."/>
            <person name="Hildebrand F."/>
            <person name="Pallen M.J."/>
        </authorList>
    </citation>
    <scope>NUCLEOTIDE SEQUENCE [LARGE SCALE GENOMIC DNA]</scope>
    <source>
        <strain evidence="3 4">Sa1BUA13</strain>
    </source>
</reference>
<feature type="signal peptide" evidence="2">
    <location>
        <begin position="1"/>
        <end position="24"/>
    </location>
</feature>
<feature type="region of interest" description="Disordered" evidence="1">
    <location>
        <begin position="22"/>
        <end position="60"/>
    </location>
</feature>
<evidence type="ECO:0000313" key="3">
    <source>
        <dbReference type="EMBL" id="MBD8014440.1"/>
    </source>
</evidence>
<feature type="compositionally biased region" description="Acidic residues" evidence="1">
    <location>
        <begin position="42"/>
        <end position="60"/>
    </location>
</feature>
<keyword evidence="4" id="KW-1185">Reference proteome</keyword>
<feature type="chain" id="PRO_5045126818" description="Lipoprotein" evidence="2">
    <location>
        <begin position="25"/>
        <end position="60"/>
    </location>
</feature>
<gene>
    <name evidence="3" type="ORF">H9630_06365</name>
</gene>
<keyword evidence="2" id="KW-0732">Signal</keyword>
<dbReference type="Proteomes" id="UP000658980">
    <property type="component" value="Unassembled WGS sequence"/>
</dbReference>
<dbReference type="RefSeq" id="WP_191714672.1">
    <property type="nucleotide sequence ID" value="NZ_JACSPU010000002.1"/>
</dbReference>
<dbReference type="EMBL" id="JACSPU010000002">
    <property type="protein sequence ID" value="MBD8014440.1"/>
    <property type="molecule type" value="Genomic_DNA"/>
</dbReference>